<name>W4GEB1_APHAT</name>
<sequence length="616" mass="68560">MGRTKRKHTDGDVEEVAGDRVVAMRLVDDTRAQYLAILERFKRWLHTEHPSFVVDTTIQLPLPSNICQMYLDYASIKRNTRGEALVPKQYNTFSTIGTCKSALKFLYKEANITMDEDLESRLKDFANGYKRHIAQLKEDGVMPIGEGILPMSVDVTKKALLCFPSMFTQIPRVRHLAMIVFTRGLTTGQRTKLVFGATAQTRFSRWLLKVCSVNEAEILAMGMAISEIGTHSFRKGVATALSNSPGGPQAVSIWLRAGWSLGSVQGRYIFEGSGGDQFVGRAATGLPLTSSTFASLPPHFFGAPALSLAEWETVVPGYSTEYPACFRCVLPYLLASLAFHHSWLKMALSPDHPIFLSPIWRSGFLIGLSKRVHGGVMVNRATGMVATGVPPHVTLVDRLDQLETGFKTFENNVFDKIDNIPESVAMAVSGRAPTSDSTPVTIGMMHDSFELLRHQLLADLRLASSSTPLVESTITPEVRHDERPNQPVKVQRTNNLVCPSTKTFDLWTLWWSGSEVHNTPPFRILRRKDFPRNSDRVNFSKATAVIDLILNITTTTRQFAINMTVAQRSEVYLTGMRSIWTAISAATGVSPTKRRVDDISYHTVYDLIKKHNITAP</sequence>
<dbReference type="VEuPathDB" id="FungiDB:H257_08239"/>
<evidence type="ECO:0008006" key="2">
    <source>
        <dbReference type="Google" id="ProtNLM"/>
    </source>
</evidence>
<dbReference type="GeneID" id="20810235"/>
<reference evidence="1" key="1">
    <citation type="submission" date="2013-12" db="EMBL/GenBank/DDBJ databases">
        <title>The Genome Sequence of Aphanomyces astaci APO3.</title>
        <authorList>
            <consortium name="The Broad Institute Genomics Platform"/>
            <person name="Russ C."/>
            <person name="Tyler B."/>
            <person name="van West P."/>
            <person name="Dieguez-Uribeondo J."/>
            <person name="Young S.K."/>
            <person name="Zeng Q."/>
            <person name="Gargeya S."/>
            <person name="Fitzgerald M."/>
            <person name="Abouelleil A."/>
            <person name="Alvarado L."/>
            <person name="Chapman S.B."/>
            <person name="Gainer-Dewar J."/>
            <person name="Goldberg J."/>
            <person name="Griggs A."/>
            <person name="Gujja S."/>
            <person name="Hansen M."/>
            <person name="Howarth C."/>
            <person name="Imamovic A."/>
            <person name="Ireland A."/>
            <person name="Larimer J."/>
            <person name="McCowan C."/>
            <person name="Murphy C."/>
            <person name="Pearson M."/>
            <person name="Poon T.W."/>
            <person name="Priest M."/>
            <person name="Roberts A."/>
            <person name="Saif S."/>
            <person name="Shea T."/>
            <person name="Sykes S."/>
            <person name="Wortman J."/>
            <person name="Nusbaum C."/>
            <person name="Birren B."/>
        </authorList>
    </citation>
    <scope>NUCLEOTIDE SEQUENCE [LARGE SCALE GENOMIC DNA]</scope>
    <source>
        <strain evidence="1">APO3</strain>
    </source>
</reference>
<organism evidence="1">
    <name type="scientific">Aphanomyces astaci</name>
    <name type="common">Crayfish plague agent</name>
    <dbReference type="NCBI Taxonomy" id="112090"/>
    <lineage>
        <taxon>Eukaryota</taxon>
        <taxon>Sar</taxon>
        <taxon>Stramenopiles</taxon>
        <taxon>Oomycota</taxon>
        <taxon>Saprolegniomycetes</taxon>
        <taxon>Saprolegniales</taxon>
        <taxon>Verrucalvaceae</taxon>
        <taxon>Aphanomyces</taxon>
    </lineage>
</organism>
<proteinExistence type="predicted"/>
<accession>W4GEB1</accession>
<dbReference type="AlphaFoldDB" id="W4GEB1"/>
<dbReference type="RefSeq" id="XP_009832359.1">
    <property type="nucleotide sequence ID" value="XM_009834057.1"/>
</dbReference>
<protein>
    <recommendedName>
        <fullName evidence="2">Core-binding (CB) domain-containing protein</fullName>
    </recommendedName>
</protein>
<dbReference type="EMBL" id="KI913131">
    <property type="protein sequence ID" value="ETV78022.1"/>
    <property type="molecule type" value="Genomic_DNA"/>
</dbReference>
<dbReference type="OrthoDB" id="119991at2759"/>
<gene>
    <name evidence="1" type="ORF">H257_08239</name>
</gene>
<evidence type="ECO:0000313" key="1">
    <source>
        <dbReference type="EMBL" id="ETV78022.1"/>
    </source>
</evidence>